<sequence>MLLFINPLLISSLNNGLALTPPMGWSTWNVFYCDYTEVDLMQIADMLVATGMLSAGYKYLNIDDCWEASSRDPTSGMLQYNETKFPHDCCYQDNIKDRATAFTRWSAALSVQNRSILYSCDTDELILNENNLEFPFQWAPDYCNMARISWDIYDKWESTLSILDRAANIYYASRPGYWNDLDILTVGLGQQTLEEYTSQFSLWAIISSPLIAGNDLRKMTKEIINILTNTEVIAINQDKLGRSGNMIRRAFDGSYEVWAKPLYYEHTPQFYNIDSAPHFNPLPFHAVVLLNRLNTTANITFNFDDLFDHYLCPHPPTPIWTVSIRDLWLHQNLGTFVETWTTTNVPAHGVRMITVLLTNTTISHDRYIS</sequence>
<keyword evidence="5 7" id="KW-0378">Hydrolase</keyword>
<feature type="domain" description="Alpha galactosidase C-terminal" evidence="9">
    <location>
        <begin position="285"/>
        <end position="354"/>
    </location>
</feature>
<dbReference type="Pfam" id="PF17801">
    <property type="entry name" value="Melibiase_C"/>
    <property type="match status" value="1"/>
</dbReference>
<reference evidence="10" key="1">
    <citation type="submission" date="2021-02" db="EMBL/GenBank/DDBJ databases">
        <authorList>
            <person name="Nowell W R."/>
        </authorList>
    </citation>
    <scope>NUCLEOTIDE SEQUENCE</scope>
</reference>
<dbReference type="GO" id="GO:0005975">
    <property type="term" value="P:carbohydrate metabolic process"/>
    <property type="evidence" value="ECO:0007669"/>
    <property type="project" value="InterPro"/>
</dbReference>
<dbReference type="Gene3D" id="2.60.40.1180">
    <property type="entry name" value="Golgi alpha-mannosidase II"/>
    <property type="match status" value="1"/>
</dbReference>
<evidence type="ECO:0000256" key="2">
    <source>
        <dbReference type="ARBA" id="ARBA00009743"/>
    </source>
</evidence>
<comment type="catalytic activity">
    <reaction evidence="1">
        <text>Hydrolysis of terminal, non-reducing alpha-D-galactose residues in alpha-D-galactosides, including galactose oligosaccharides, galactomannans and galactolipids.</text>
        <dbReference type="EC" id="3.2.1.22"/>
    </reaction>
</comment>
<name>A0A821MZN7_9BILA</name>
<protein>
    <recommendedName>
        <fullName evidence="3 7">Alpha-galactosidase</fullName>
        <ecNumber evidence="7">3.2.1.-</ecNumber>
    </recommendedName>
</protein>
<dbReference type="InterPro" id="IPR013780">
    <property type="entry name" value="Glyco_hydro_b"/>
</dbReference>
<evidence type="ECO:0000256" key="6">
    <source>
        <dbReference type="ARBA" id="ARBA00023295"/>
    </source>
</evidence>
<evidence type="ECO:0000256" key="4">
    <source>
        <dbReference type="ARBA" id="ARBA00022729"/>
    </source>
</evidence>
<dbReference type="InterPro" id="IPR002241">
    <property type="entry name" value="Glyco_hydro_27"/>
</dbReference>
<keyword evidence="6 7" id="KW-0326">Glycosidase</keyword>
<dbReference type="Pfam" id="PF16499">
    <property type="entry name" value="Melibiase_2"/>
    <property type="match status" value="2"/>
</dbReference>
<dbReference type="PANTHER" id="PTHR11452:SF75">
    <property type="entry name" value="ALPHA-GALACTOSIDASE MEL1"/>
    <property type="match status" value="1"/>
</dbReference>
<dbReference type="AlphaFoldDB" id="A0A821MZN7"/>
<dbReference type="InterPro" id="IPR013785">
    <property type="entry name" value="Aldolase_TIM"/>
</dbReference>
<dbReference type="InterPro" id="IPR041233">
    <property type="entry name" value="Melibiase_C"/>
</dbReference>
<keyword evidence="4 8" id="KW-0732">Signal</keyword>
<dbReference type="EMBL" id="CAJOBS010001950">
    <property type="protein sequence ID" value="CAF4777329.1"/>
    <property type="molecule type" value="Genomic_DNA"/>
</dbReference>
<evidence type="ECO:0000313" key="10">
    <source>
        <dbReference type="EMBL" id="CAF4777329.1"/>
    </source>
</evidence>
<dbReference type="EC" id="3.2.1.-" evidence="7"/>
<dbReference type="PANTHER" id="PTHR11452">
    <property type="entry name" value="ALPHA-GALACTOSIDASE/ALPHA-N-ACETYLGALACTOSAMINIDASE"/>
    <property type="match status" value="1"/>
</dbReference>
<comment type="similarity">
    <text evidence="2 7">Belongs to the glycosyl hydrolase 27 family.</text>
</comment>
<feature type="signal peptide" evidence="8">
    <location>
        <begin position="1"/>
        <end position="18"/>
    </location>
</feature>
<dbReference type="Gene3D" id="3.20.20.70">
    <property type="entry name" value="Aldolase class I"/>
    <property type="match status" value="2"/>
</dbReference>
<dbReference type="GO" id="GO:0004557">
    <property type="term" value="F:alpha-galactosidase activity"/>
    <property type="evidence" value="ECO:0007669"/>
    <property type="project" value="UniProtKB-EC"/>
</dbReference>
<evidence type="ECO:0000313" key="11">
    <source>
        <dbReference type="Proteomes" id="UP000663838"/>
    </source>
</evidence>
<evidence type="ECO:0000259" key="9">
    <source>
        <dbReference type="Pfam" id="PF17801"/>
    </source>
</evidence>
<comment type="subunit">
    <text evidence="7">Homodimer.</text>
</comment>
<evidence type="ECO:0000256" key="3">
    <source>
        <dbReference type="ARBA" id="ARBA00012755"/>
    </source>
</evidence>
<evidence type="ECO:0000256" key="1">
    <source>
        <dbReference type="ARBA" id="ARBA00001255"/>
    </source>
</evidence>
<dbReference type="Proteomes" id="UP000663838">
    <property type="component" value="Unassembled WGS sequence"/>
</dbReference>
<dbReference type="SUPFAM" id="SSF51445">
    <property type="entry name" value="(Trans)glycosidases"/>
    <property type="match status" value="1"/>
</dbReference>
<evidence type="ECO:0000256" key="5">
    <source>
        <dbReference type="ARBA" id="ARBA00022801"/>
    </source>
</evidence>
<comment type="caution">
    <text evidence="10">The sequence shown here is derived from an EMBL/GenBank/DDBJ whole genome shotgun (WGS) entry which is preliminary data.</text>
</comment>
<organism evidence="10 11">
    <name type="scientific">Rotaria socialis</name>
    <dbReference type="NCBI Taxonomy" id="392032"/>
    <lineage>
        <taxon>Eukaryota</taxon>
        <taxon>Metazoa</taxon>
        <taxon>Spiralia</taxon>
        <taxon>Gnathifera</taxon>
        <taxon>Rotifera</taxon>
        <taxon>Eurotatoria</taxon>
        <taxon>Bdelloidea</taxon>
        <taxon>Philodinida</taxon>
        <taxon>Philodinidae</taxon>
        <taxon>Rotaria</taxon>
    </lineage>
</organism>
<dbReference type="PRINTS" id="PR00740">
    <property type="entry name" value="GLHYDRLASE27"/>
</dbReference>
<dbReference type="CDD" id="cd14792">
    <property type="entry name" value="GH27"/>
    <property type="match status" value="1"/>
</dbReference>
<proteinExistence type="inferred from homology"/>
<dbReference type="SUPFAM" id="SSF51011">
    <property type="entry name" value="Glycosyl hydrolase domain"/>
    <property type="match status" value="1"/>
</dbReference>
<accession>A0A821MZN7</accession>
<dbReference type="InterPro" id="IPR017853">
    <property type="entry name" value="GH"/>
</dbReference>
<evidence type="ECO:0000256" key="8">
    <source>
        <dbReference type="SAM" id="SignalP"/>
    </source>
</evidence>
<dbReference type="InterPro" id="IPR000111">
    <property type="entry name" value="Glyco_hydro_27/36_CS"/>
</dbReference>
<evidence type="ECO:0000256" key="7">
    <source>
        <dbReference type="RuleBase" id="RU361168"/>
    </source>
</evidence>
<gene>
    <name evidence="10" type="ORF">TOA249_LOCUS21944</name>
</gene>
<keyword evidence="7" id="KW-1015">Disulfide bond</keyword>
<feature type="chain" id="PRO_5032853169" description="Alpha-galactosidase" evidence="8">
    <location>
        <begin position="19"/>
        <end position="369"/>
    </location>
</feature>
<dbReference type="PROSITE" id="PS00512">
    <property type="entry name" value="ALPHA_GALACTOSIDASE"/>
    <property type="match status" value="1"/>
</dbReference>